<dbReference type="EMBL" id="FOBS01000010">
    <property type="protein sequence ID" value="SEM32111.1"/>
    <property type="molecule type" value="Genomic_DNA"/>
</dbReference>
<dbReference type="InterPro" id="IPR004839">
    <property type="entry name" value="Aminotransferase_I/II_large"/>
</dbReference>
<proteinExistence type="inferred from homology"/>
<dbReference type="CDD" id="cd00609">
    <property type="entry name" value="AAT_like"/>
    <property type="match status" value="1"/>
</dbReference>
<dbReference type="Pfam" id="PF00155">
    <property type="entry name" value="Aminotran_1_2"/>
    <property type="match status" value="1"/>
</dbReference>
<dbReference type="GO" id="GO:0030170">
    <property type="term" value="F:pyridoxal phosphate binding"/>
    <property type="evidence" value="ECO:0007669"/>
    <property type="project" value="InterPro"/>
</dbReference>
<dbReference type="PROSITE" id="PS00105">
    <property type="entry name" value="AA_TRANSFER_CLASS_1"/>
    <property type="match status" value="1"/>
</dbReference>
<dbReference type="PRINTS" id="PR00753">
    <property type="entry name" value="ACCSYNTHASE"/>
</dbReference>
<evidence type="ECO:0000256" key="1">
    <source>
        <dbReference type="RuleBase" id="RU000481"/>
    </source>
</evidence>
<keyword evidence="1 3" id="KW-0032">Aminotransferase</keyword>
<evidence type="ECO:0000313" key="4">
    <source>
        <dbReference type="Proteomes" id="UP000198744"/>
    </source>
</evidence>
<dbReference type="InterPro" id="IPR015424">
    <property type="entry name" value="PyrdxlP-dep_Trfase"/>
</dbReference>
<dbReference type="GO" id="GO:0008483">
    <property type="term" value="F:transaminase activity"/>
    <property type="evidence" value="ECO:0007669"/>
    <property type="project" value="UniProtKB-KW"/>
</dbReference>
<keyword evidence="1 3" id="KW-0808">Transferase</keyword>
<dbReference type="PANTHER" id="PTHR42691:SF1">
    <property type="entry name" value="ASPARTATE AMINOTRANSFERASE YHDR-RELATED"/>
    <property type="match status" value="1"/>
</dbReference>
<comment type="cofactor">
    <cofactor evidence="1">
        <name>pyridoxal 5'-phosphate</name>
        <dbReference type="ChEBI" id="CHEBI:597326"/>
    </cofactor>
</comment>
<organism evidence="3 4">
    <name type="scientific">Syntrophus gentianae</name>
    <dbReference type="NCBI Taxonomy" id="43775"/>
    <lineage>
        <taxon>Bacteria</taxon>
        <taxon>Pseudomonadati</taxon>
        <taxon>Thermodesulfobacteriota</taxon>
        <taxon>Syntrophia</taxon>
        <taxon>Syntrophales</taxon>
        <taxon>Syntrophaceae</taxon>
        <taxon>Syntrophus</taxon>
    </lineage>
</organism>
<dbReference type="AlphaFoldDB" id="A0A1H7XEF7"/>
<dbReference type="InterPro" id="IPR004838">
    <property type="entry name" value="NHTrfase_class1_PyrdxlP-BS"/>
</dbReference>
<gene>
    <name evidence="3" type="ORF">SAMN04489760_11071</name>
</gene>
<comment type="similarity">
    <text evidence="1">Belongs to the class-I pyridoxal-phosphate-dependent aminotransferase family.</text>
</comment>
<sequence>MPVSQKIHGMLSRSSWIRKMFEEGLLLRKKLGPENVFDFSLGNPNVPPPCEFKNALTEVASQSLPGQHAYMPNAGYPETREAIAAHLTQKFKVPLKFEHIIMTCGAAGALNVTLKTLLDAGDEVIIPTPYFVEYEFYVDNAGGVPRLVPTKKDFSLDLEAIRSAFTERTRAVLINSPNNPTGRVYDAETIKELSDILEEKERLYQRAVYLISDEPYNEIVYDGIALPSIMEYCRNSIIAYSYSKCLSVPGERIGYLALHPELAELEDVLGGMILCNRILGFINAPALMQRVIARIQGVQVNVGEYQRKRDLLCEGLSACGYSFAKPDGTFYLFVRSPIADDVAYVRALQQRGILTTPGVGFGGPGYFRIAYCVEDATIIKALPGFAETLQEYQNSRSV</sequence>
<dbReference type="PANTHER" id="PTHR42691">
    <property type="entry name" value="ASPARTATE AMINOTRANSFERASE YHDR-RELATED"/>
    <property type="match status" value="1"/>
</dbReference>
<dbReference type="InterPro" id="IPR015421">
    <property type="entry name" value="PyrdxlP-dep_Trfase_major"/>
</dbReference>
<dbReference type="RefSeq" id="WP_093883300.1">
    <property type="nucleotide sequence ID" value="NZ_FOBS01000010.1"/>
</dbReference>
<evidence type="ECO:0000313" key="3">
    <source>
        <dbReference type="EMBL" id="SEM32111.1"/>
    </source>
</evidence>
<protein>
    <recommendedName>
        <fullName evidence="1">Aminotransferase</fullName>
        <ecNumber evidence="1">2.6.1.-</ecNumber>
    </recommendedName>
</protein>
<dbReference type="SUPFAM" id="SSF53383">
    <property type="entry name" value="PLP-dependent transferases"/>
    <property type="match status" value="1"/>
</dbReference>
<dbReference type="STRING" id="43775.SAMN04489760_11071"/>
<keyword evidence="4" id="KW-1185">Reference proteome</keyword>
<reference evidence="3 4" key="1">
    <citation type="submission" date="2016-10" db="EMBL/GenBank/DDBJ databases">
        <authorList>
            <person name="de Groot N.N."/>
        </authorList>
    </citation>
    <scope>NUCLEOTIDE SEQUENCE [LARGE SCALE GENOMIC DNA]</scope>
    <source>
        <strain evidence="3 4">DSM 8423</strain>
    </source>
</reference>
<dbReference type="Gene3D" id="3.40.640.10">
    <property type="entry name" value="Type I PLP-dependent aspartate aminotransferase-like (Major domain)"/>
    <property type="match status" value="1"/>
</dbReference>
<dbReference type="EC" id="2.6.1.-" evidence="1"/>
<dbReference type="InterPro" id="IPR015422">
    <property type="entry name" value="PyrdxlP-dep_Trfase_small"/>
</dbReference>
<dbReference type="NCBIfam" id="NF005305">
    <property type="entry name" value="PRK06836.1"/>
    <property type="match status" value="1"/>
</dbReference>
<dbReference type="Gene3D" id="3.90.1150.10">
    <property type="entry name" value="Aspartate Aminotransferase, domain 1"/>
    <property type="match status" value="2"/>
</dbReference>
<evidence type="ECO:0000259" key="2">
    <source>
        <dbReference type="Pfam" id="PF00155"/>
    </source>
</evidence>
<dbReference type="Proteomes" id="UP000198744">
    <property type="component" value="Unassembled WGS sequence"/>
</dbReference>
<feature type="domain" description="Aminotransferase class I/classII large" evidence="2">
    <location>
        <begin position="35"/>
        <end position="380"/>
    </location>
</feature>
<accession>A0A1H7XEF7</accession>
<dbReference type="OrthoDB" id="9804474at2"/>
<name>A0A1H7XEF7_9BACT</name>